<dbReference type="InterPro" id="IPR009079">
    <property type="entry name" value="4_helix_cytokine-like_core"/>
</dbReference>
<name>A0A667ZV99_9TELE</name>
<evidence type="ECO:0000313" key="3">
    <source>
        <dbReference type="Proteomes" id="UP000472263"/>
    </source>
</evidence>
<dbReference type="SUPFAM" id="SSF47266">
    <property type="entry name" value="4-helical cytokines"/>
    <property type="match status" value="1"/>
</dbReference>
<evidence type="ECO:0000256" key="1">
    <source>
        <dbReference type="SAM" id="SignalP"/>
    </source>
</evidence>
<dbReference type="AlphaFoldDB" id="A0A667ZV99"/>
<keyword evidence="3" id="KW-1185">Reference proteome</keyword>
<reference evidence="2" key="1">
    <citation type="submission" date="2019-06" db="EMBL/GenBank/DDBJ databases">
        <authorList>
            <consortium name="Wellcome Sanger Institute Data Sharing"/>
        </authorList>
    </citation>
    <scope>NUCLEOTIDE SEQUENCE [LARGE SCALE GENOMIC DNA]</scope>
</reference>
<reference evidence="2" key="3">
    <citation type="submission" date="2025-09" db="UniProtKB">
        <authorList>
            <consortium name="Ensembl"/>
        </authorList>
    </citation>
    <scope>IDENTIFICATION</scope>
</reference>
<dbReference type="Gene3D" id="1.20.1250.10">
    <property type="match status" value="1"/>
</dbReference>
<accession>A0A667ZV99</accession>
<reference evidence="2" key="2">
    <citation type="submission" date="2025-08" db="UniProtKB">
        <authorList>
            <consortium name="Ensembl"/>
        </authorList>
    </citation>
    <scope>IDENTIFICATION</scope>
</reference>
<organism evidence="2 3">
    <name type="scientific">Myripristis murdjan</name>
    <name type="common">pinecone soldierfish</name>
    <dbReference type="NCBI Taxonomy" id="586833"/>
    <lineage>
        <taxon>Eukaryota</taxon>
        <taxon>Metazoa</taxon>
        <taxon>Chordata</taxon>
        <taxon>Craniata</taxon>
        <taxon>Vertebrata</taxon>
        <taxon>Euteleostomi</taxon>
        <taxon>Actinopterygii</taxon>
        <taxon>Neopterygii</taxon>
        <taxon>Teleostei</taxon>
        <taxon>Neoteleostei</taxon>
        <taxon>Acanthomorphata</taxon>
        <taxon>Holocentriformes</taxon>
        <taxon>Holocentridae</taxon>
        <taxon>Myripristis</taxon>
    </lineage>
</organism>
<proteinExistence type="predicted"/>
<dbReference type="Ensembl" id="ENSMMDT00005037608.1">
    <property type="protein sequence ID" value="ENSMMDP00005036816.1"/>
    <property type="gene ID" value="ENSMMDG00005017222.1"/>
</dbReference>
<gene>
    <name evidence="2" type="primary">LOC115355311</name>
</gene>
<keyword evidence="1" id="KW-0732">Signal</keyword>
<feature type="signal peptide" evidence="1">
    <location>
        <begin position="1"/>
        <end position="21"/>
    </location>
</feature>
<sequence>MQIPLALICFSVVMLVPGCTGLPPKGESMRNAVHCIVNMAQTTLVHIKKLRTKVHTLISTLEVSSPSIEGLTSISRDLGLLDNELQSPALELVSQIQADVSSLEGRVRSLALTMDCTVPARVKSEISEDVFPDSYMYVSLMKVQHYLEKLLLNKDKLKVC</sequence>
<dbReference type="InParanoid" id="A0A667ZV99"/>
<dbReference type="Proteomes" id="UP000472263">
    <property type="component" value="Chromosome 23"/>
</dbReference>
<dbReference type="GeneTree" id="ENSGT01030000234865"/>
<evidence type="ECO:0000313" key="2">
    <source>
        <dbReference type="Ensembl" id="ENSMMDP00005036816.1"/>
    </source>
</evidence>
<feature type="chain" id="PRO_5025548910" evidence="1">
    <location>
        <begin position="22"/>
        <end position="160"/>
    </location>
</feature>
<protein>
    <submittedName>
        <fullName evidence="2">Leptin-B-like</fullName>
    </submittedName>
</protein>